<dbReference type="Gene3D" id="3.20.20.140">
    <property type="entry name" value="Metal-dependent hydrolases"/>
    <property type="match status" value="1"/>
</dbReference>
<feature type="non-terminal residue" evidence="1">
    <location>
        <position position="1"/>
    </location>
</feature>
<gene>
    <name evidence="1" type="primary">dnaE</name>
    <name evidence="1" type="ORF">G3N55_12895</name>
</gene>
<dbReference type="GO" id="GO:0008408">
    <property type="term" value="F:3'-5' exonuclease activity"/>
    <property type="evidence" value="ECO:0007669"/>
    <property type="project" value="InterPro"/>
</dbReference>
<name>A0A6N9TRM4_DISTH</name>
<keyword evidence="2" id="KW-1185">Reference proteome</keyword>
<dbReference type="GO" id="GO:0003887">
    <property type="term" value="F:DNA-directed DNA polymerase activity"/>
    <property type="evidence" value="ECO:0007669"/>
    <property type="project" value="UniProtKB-EC"/>
</dbReference>
<keyword evidence="1" id="KW-0808">Transferase</keyword>
<dbReference type="EMBL" id="JAAGRR010000334">
    <property type="protein sequence ID" value="NDY43728.1"/>
    <property type="molecule type" value="Genomic_DNA"/>
</dbReference>
<protein>
    <submittedName>
        <fullName evidence="1">DNA polymerase III subunit alpha</fullName>
        <ecNumber evidence="1">2.7.7.7</ecNumber>
    </submittedName>
</protein>
<reference evidence="1 2" key="1">
    <citation type="submission" date="2020-02" db="EMBL/GenBank/DDBJ databases">
        <title>Comparative genomics of sulfur disproportionating microorganisms.</title>
        <authorList>
            <person name="Ward L.M."/>
            <person name="Bertran E."/>
            <person name="Johnston D.T."/>
        </authorList>
    </citation>
    <scope>NUCLEOTIDE SEQUENCE [LARGE SCALE GENOMIC DNA]</scope>
    <source>
        <strain evidence="1 2">DSM 100025</strain>
    </source>
</reference>
<proteinExistence type="predicted"/>
<dbReference type="InterPro" id="IPR004805">
    <property type="entry name" value="DnaE2/DnaE/PolC"/>
</dbReference>
<dbReference type="GO" id="GO:0006260">
    <property type="term" value="P:DNA replication"/>
    <property type="evidence" value="ECO:0007669"/>
    <property type="project" value="InterPro"/>
</dbReference>
<sequence>FMTPDDFTAHEARTCIAEGELLANPRRARRFTTEQYFKTQDEMCALFADIPSALANSVQTAQRCNLKLELGKPKLPLFPTPDGMSLDDYLVQLAKEGLEKRMEVLFPDEAVRESKRAEYYARLEFETGTIIKM</sequence>
<organism evidence="1 2">
    <name type="scientific">Dissulfurirhabdus thermomarina</name>
    <dbReference type="NCBI Taxonomy" id="1765737"/>
    <lineage>
        <taxon>Bacteria</taxon>
        <taxon>Deltaproteobacteria</taxon>
        <taxon>Dissulfurirhabdaceae</taxon>
        <taxon>Dissulfurirhabdus</taxon>
    </lineage>
</organism>
<evidence type="ECO:0000313" key="1">
    <source>
        <dbReference type="EMBL" id="NDY43728.1"/>
    </source>
</evidence>
<dbReference type="PANTHER" id="PTHR32294">
    <property type="entry name" value="DNA POLYMERASE III SUBUNIT ALPHA"/>
    <property type="match status" value="1"/>
</dbReference>
<keyword evidence="1" id="KW-0548">Nucleotidyltransferase</keyword>
<dbReference type="AlphaFoldDB" id="A0A6N9TRM4"/>
<evidence type="ECO:0000313" key="2">
    <source>
        <dbReference type="Proteomes" id="UP000469346"/>
    </source>
</evidence>
<accession>A0A6N9TRM4</accession>
<comment type="caution">
    <text evidence="1">The sequence shown here is derived from an EMBL/GenBank/DDBJ whole genome shotgun (WGS) entry which is preliminary data.</text>
</comment>
<dbReference type="Proteomes" id="UP000469346">
    <property type="component" value="Unassembled WGS sequence"/>
</dbReference>
<feature type="non-terminal residue" evidence="1">
    <location>
        <position position="133"/>
    </location>
</feature>
<dbReference type="PANTHER" id="PTHR32294:SF0">
    <property type="entry name" value="DNA POLYMERASE III SUBUNIT ALPHA"/>
    <property type="match status" value="1"/>
</dbReference>
<dbReference type="EC" id="2.7.7.7" evidence="1"/>